<protein>
    <recommendedName>
        <fullName evidence="3">UDP-glucose 4-epimerase</fullName>
        <ecNumber evidence="3">5.1.3.2</ecNumber>
    </recommendedName>
</protein>
<evidence type="ECO:0000256" key="5">
    <source>
        <dbReference type="ARBA" id="ARBA00023235"/>
    </source>
</evidence>
<dbReference type="EC" id="5.1.3.2" evidence="3"/>
<evidence type="ECO:0000256" key="3">
    <source>
        <dbReference type="ARBA" id="ARBA00013189"/>
    </source>
</evidence>
<accession>A0A0F9LZS3</accession>
<name>A0A0F9LZS3_9ZZZZ</name>
<evidence type="ECO:0000256" key="4">
    <source>
        <dbReference type="ARBA" id="ARBA00023027"/>
    </source>
</evidence>
<dbReference type="GO" id="GO:0005829">
    <property type="term" value="C:cytosol"/>
    <property type="evidence" value="ECO:0007669"/>
    <property type="project" value="TreeGrafter"/>
</dbReference>
<dbReference type="PANTHER" id="PTHR43725:SF47">
    <property type="entry name" value="UDP-GLUCOSE 4-EPIMERASE"/>
    <property type="match status" value="1"/>
</dbReference>
<organism evidence="7">
    <name type="scientific">marine sediment metagenome</name>
    <dbReference type="NCBI Taxonomy" id="412755"/>
    <lineage>
        <taxon>unclassified sequences</taxon>
        <taxon>metagenomes</taxon>
        <taxon>ecological metagenomes</taxon>
    </lineage>
</organism>
<keyword evidence="4" id="KW-0520">NAD</keyword>
<feature type="domain" description="3-beta hydroxysteroid dehydrogenase/isomerase" evidence="6">
    <location>
        <begin position="5"/>
        <end position="160"/>
    </location>
</feature>
<dbReference type="GO" id="GO:0006694">
    <property type="term" value="P:steroid biosynthetic process"/>
    <property type="evidence" value="ECO:0007669"/>
    <property type="project" value="InterPro"/>
</dbReference>
<evidence type="ECO:0000256" key="2">
    <source>
        <dbReference type="ARBA" id="ARBA00001911"/>
    </source>
</evidence>
<proteinExistence type="predicted"/>
<comment type="catalytic activity">
    <reaction evidence="1">
        <text>UDP-alpha-D-glucose = UDP-alpha-D-galactose</text>
        <dbReference type="Rhea" id="RHEA:22168"/>
        <dbReference type="ChEBI" id="CHEBI:58885"/>
        <dbReference type="ChEBI" id="CHEBI:66914"/>
        <dbReference type="EC" id="5.1.3.2"/>
    </reaction>
</comment>
<dbReference type="InterPro" id="IPR036291">
    <property type="entry name" value="NAD(P)-bd_dom_sf"/>
</dbReference>
<dbReference type="InterPro" id="IPR002225">
    <property type="entry name" value="3Beta_OHSteriod_DH/Estase"/>
</dbReference>
<keyword evidence="5" id="KW-0413">Isomerase</keyword>
<dbReference type="EMBL" id="LAZR01011276">
    <property type="protein sequence ID" value="KKM62527.1"/>
    <property type="molecule type" value="Genomic_DNA"/>
</dbReference>
<comment type="cofactor">
    <cofactor evidence="2">
        <name>NAD(+)</name>
        <dbReference type="ChEBI" id="CHEBI:57540"/>
    </cofactor>
</comment>
<evidence type="ECO:0000313" key="7">
    <source>
        <dbReference type="EMBL" id="KKM62527.1"/>
    </source>
</evidence>
<dbReference type="GO" id="GO:0005996">
    <property type="term" value="P:monosaccharide metabolic process"/>
    <property type="evidence" value="ECO:0007669"/>
    <property type="project" value="TreeGrafter"/>
</dbReference>
<dbReference type="GO" id="GO:0016616">
    <property type="term" value="F:oxidoreductase activity, acting on the CH-OH group of donors, NAD or NADP as acceptor"/>
    <property type="evidence" value="ECO:0007669"/>
    <property type="project" value="InterPro"/>
</dbReference>
<dbReference type="PANTHER" id="PTHR43725">
    <property type="entry name" value="UDP-GLUCOSE 4-EPIMERASE"/>
    <property type="match status" value="1"/>
</dbReference>
<dbReference type="AlphaFoldDB" id="A0A0F9LZS3"/>
<dbReference type="SUPFAM" id="SSF51735">
    <property type="entry name" value="NAD(P)-binding Rossmann-fold domains"/>
    <property type="match status" value="1"/>
</dbReference>
<evidence type="ECO:0000259" key="6">
    <source>
        <dbReference type="Pfam" id="PF01073"/>
    </source>
</evidence>
<dbReference type="Gene3D" id="3.40.50.720">
    <property type="entry name" value="NAD(P)-binding Rossmann-like Domain"/>
    <property type="match status" value="1"/>
</dbReference>
<comment type="caution">
    <text evidence="7">The sequence shown here is derived from an EMBL/GenBank/DDBJ whole genome shotgun (WGS) entry which is preliminary data.</text>
</comment>
<dbReference type="GO" id="GO:0003978">
    <property type="term" value="F:UDP-glucose 4-epimerase activity"/>
    <property type="evidence" value="ECO:0007669"/>
    <property type="project" value="UniProtKB-EC"/>
</dbReference>
<sequence length="330" mass="37896">MKILLTGAFGNVGLSTLEELISRNHDIRVFDLKTKKNKKLANKYKKDIEVFWGDIRNFEEVENAVSGRDVVIHVAAIIPPLADKKPKFAESINVGGTLNIIKAMENQPQKQKLIFTSSVAVYGDRLENPLISPNDPISPNPDDEYAKQKVKCEEIIKNSNLDWVIFRLTYIVSLNKLQMDPLMFEIPLDTCIEICDTKDVGYALSSAVDHTDIWGEIMHLAGGERCRISYREYLNEMLSIFGIGHDVLPPEAFSTKGFHCGFMTTTKSQAYLNYQRYTLDDYFNDVRKKVAISRIFMTMVRPFARKYLLRKSHYYKEFLNNTNLHSQSFN</sequence>
<gene>
    <name evidence="7" type="ORF">LCGC14_1520790</name>
</gene>
<evidence type="ECO:0000256" key="1">
    <source>
        <dbReference type="ARBA" id="ARBA00000083"/>
    </source>
</evidence>
<dbReference type="Pfam" id="PF01073">
    <property type="entry name" value="3Beta_HSD"/>
    <property type="match status" value="1"/>
</dbReference>
<reference evidence="7" key="1">
    <citation type="journal article" date="2015" name="Nature">
        <title>Complex archaea that bridge the gap between prokaryotes and eukaryotes.</title>
        <authorList>
            <person name="Spang A."/>
            <person name="Saw J.H."/>
            <person name="Jorgensen S.L."/>
            <person name="Zaremba-Niedzwiedzka K."/>
            <person name="Martijn J."/>
            <person name="Lind A.E."/>
            <person name="van Eijk R."/>
            <person name="Schleper C."/>
            <person name="Guy L."/>
            <person name="Ettema T.J."/>
        </authorList>
    </citation>
    <scope>NUCLEOTIDE SEQUENCE</scope>
</reference>